<accession>A0A976FM37</accession>
<dbReference type="GeneID" id="94348157"/>
<reference evidence="1 2" key="1">
    <citation type="journal article" date="2021" name="Genome Biol.">
        <title>AFLAP: assembly-free linkage analysis pipeline using k-mers from genome sequencing data.</title>
        <authorList>
            <person name="Fletcher K."/>
            <person name="Zhang L."/>
            <person name="Gil J."/>
            <person name="Han R."/>
            <person name="Cavanaugh K."/>
            <person name="Michelmore R."/>
        </authorList>
    </citation>
    <scope>NUCLEOTIDE SEQUENCE [LARGE SCALE GENOMIC DNA]</scope>
    <source>
        <strain evidence="1 2">SF5</strain>
    </source>
</reference>
<gene>
    <name evidence="1" type="ORF">CCR75_004400</name>
</gene>
<dbReference type="EMBL" id="SHOA02000002">
    <property type="protein sequence ID" value="TDH69218.1"/>
    <property type="molecule type" value="Genomic_DNA"/>
</dbReference>
<organism evidence="1 2">
    <name type="scientific">Bremia lactucae</name>
    <name type="common">Lettuce downy mildew</name>
    <dbReference type="NCBI Taxonomy" id="4779"/>
    <lineage>
        <taxon>Eukaryota</taxon>
        <taxon>Sar</taxon>
        <taxon>Stramenopiles</taxon>
        <taxon>Oomycota</taxon>
        <taxon>Peronosporomycetes</taxon>
        <taxon>Peronosporales</taxon>
        <taxon>Peronosporaceae</taxon>
        <taxon>Bremia</taxon>
    </lineage>
</organism>
<dbReference type="OrthoDB" id="69901at2759"/>
<evidence type="ECO:0000313" key="1">
    <source>
        <dbReference type="EMBL" id="TDH69218.1"/>
    </source>
</evidence>
<comment type="caution">
    <text evidence="1">The sequence shown here is derived from an EMBL/GenBank/DDBJ whole genome shotgun (WGS) entry which is preliminary data.</text>
</comment>
<sequence>METRLSPSMQDLRILAHTRGLKYYQHLSKPELFSLLQRNESGGSTVRLVATATNDPVPTAQTSQTRRITTCCLRKRKARENDSMEDSRSRKKAKIVANTLDPILLTELGPYTFELTRTNGVVIVYNVESLVQYILATGDFSEPETRIPFSDQELLQMDREASKAGMKYTSVLNAKKNTQKYETLRLQHDQLLGLERCASEYVHQMLEIIESDDSEDGEILLVLTVFPSFSDIFEQIRKNNLEHANHCMGHFIQYLKGPTNRPTVDTSGLLPVILSFLDDVSTGKQDAKTFGF</sequence>
<dbReference type="AlphaFoldDB" id="A0A976FM37"/>
<keyword evidence="2" id="KW-1185">Reference proteome</keyword>
<evidence type="ECO:0000313" key="2">
    <source>
        <dbReference type="Proteomes" id="UP000294530"/>
    </source>
</evidence>
<dbReference type="Proteomes" id="UP000294530">
    <property type="component" value="Unassembled WGS sequence"/>
</dbReference>
<protein>
    <submittedName>
        <fullName evidence="1">Uncharacterized protein</fullName>
    </submittedName>
</protein>
<name>A0A976FM37_BRELC</name>
<proteinExistence type="predicted"/>
<dbReference type="RefSeq" id="XP_067818717.1">
    <property type="nucleotide sequence ID" value="XM_067962486.1"/>
</dbReference>
<dbReference type="KEGG" id="blac:94348157"/>